<proteinExistence type="predicted"/>
<protein>
    <submittedName>
        <fullName evidence="1">Uncharacterized protein</fullName>
    </submittedName>
</protein>
<sequence length="113" mass="12895">MTDLHLTTLTCLRCTTETPHELRYAGRLLVASRCNACGHEMTTADPHRYLLDLGHRAASKPRRMLRRLRRDPGAFLWTLPAAIAVKPVKLARELAIVVRVTEQRRGGWRPDRS</sequence>
<gene>
    <name evidence="1" type="ORF">Prum_008510</name>
</gene>
<dbReference type="EMBL" id="BLPG01000001">
    <property type="protein sequence ID" value="GFJ87209.1"/>
    <property type="molecule type" value="Genomic_DNA"/>
</dbReference>
<keyword evidence="2" id="KW-1185">Reference proteome</keyword>
<name>A0A6V8KY07_9ACTN</name>
<dbReference type="Proteomes" id="UP000482960">
    <property type="component" value="Unassembled WGS sequence"/>
</dbReference>
<dbReference type="AlphaFoldDB" id="A0A6V8KY07"/>
<organism evidence="1 2">
    <name type="scientific">Phytohabitans rumicis</name>
    <dbReference type="NCBI Taxonomy" id="1076125"/>
    <lineage>
        <taxon>Bacteria</taxon>
        <taxon>Bacillati</taxon>
        <taxon>Actinomycetota</taxon>
        <taxon>Actinomycetes</taxon>
        <taxon>Micromonosporales</taxon>
        <taxon>Micromonosporaceae</taxon>
    </lineage>
</organism>
<comment type="caution">
    <text evidence="1">The sequence shown here is derived from an EMBL/GenBank/DDBJ whole genome shotgun (WGS) entry which is preliminary data.</text>
</comment>
<reference evidence="1 2" key="2">
    <citation type="submission" date="2020-03" db="EMBL/GenBank/DDBJ databases">
        <authorList>
            <person name="Ichikawa N."/>
            <person name="Kimura A."/>
            <person name="Kitahashi Y."/>
            <person name="Uohara A."/>
        </authorList>
    </citation>
    <scope>NUCLEOTIDE SEQUENCE [LARGE SCALE GENOMIC DNA]</scope>
    <source>
        <strain evidence="1 2">NBRC 108638</strain>
    </source>
</reference>
<reference evidence="1 2" key="1">
    <citation type="submission" date="2020-03" db="EMBL/GenBank/DDBJ databases">
        <title>Whole genome shotgun sequence of Phytohabitans rumicis NBRC 108638.</title>
        <authorList>
            <person name="Komaki H."/>
            <person name="Tamura T."/>
        </authorList>
    </citation>
    <scope>NUCLEOTIDE SEQUENCE [LARGE SCALE GENOMIC DNA]</scope>
    <source>
        <strain evidence="1 2">NBRC 108638</strain>
    </source>
</reference>
<evidence type="ECO:0000313" key="2">
    <source>
        <dbReference type="Proteomes" id="UP000482960"/>
    </source>
</evidence>
<accession>A0A6V8KY07</accession>
<evidence type="ECO:0000313" key="1">
    <source>
        <dbReference type="EMBL" id="GFJ87209.1"/>
    </source>
</evidence>
<dbReference type="RefSeq" id="WP_173074075.1">
    <property type="nucleotide sequence ID" value="NZ_BAABJB010000016.1"/>
</dbReference>